<evidence type="ECO:0000259" key="1">
    <source>
        <dbReference type="PROSITE" id="PS50925"/>
    </source>
</evidence>
<dbReference type="RefSeq" id="WP_072995127.1">
    <property type="nucleotide sequence ID" value="NZ_FQYU01000009.1"/>
</dbReference>
<dbReference type="AlphaFoldDB" id="A0A1M6M9N4"/>
<dbReference type="GO" id="GO:0071949">
    <property type="term" value="F:FAD binding"/>
    <property type="evidence" value="ECO:0007669"/>
    <property type="project" value="InterPro"/>
</dbReference>
<keyword evidence="3" id="KW-1185">Reference proteome</keyword>
<dbReference type="InterPro" id="IPR007024">
    <property type="entry name" value="BLUF_domain"/>
</dbReference>
<dbReference type="Proteomes" id="UP000184543">
    <property type="component" value="Unassembled WGS sequence"/>
</dbReference>
<dbReference type="EMBL" id="FQYU01000009">
    <property type="protein sequence ID" value="SHJ80151.1"/>
    <property type="molecule type" value="Genomic_DNA"/>
</dbReference>
<dbReference type="GO" id="GO:0009882">
    <property type="term" value="F:blue light photoreceptor activity"/>
    <property type="evidence" value="ECO:0007669"/>
    <property type="project" value="InterPro"/>
</dbReference>
<protein>
    <submittedName>
        <fullName evidence="2">Sensors of blue-light using FAD</fullName>
    </submittedName>
</protein>
<sequence length="145" mass="16707">MIYKLTYESNASAPFDQLGVEQILSAARTRNKAMDITGCLVYHNGCFVQILEGDRSHVTKVFKRIAQDTRHSNVRLVCEEVDDKRSFSDWNMAYFDPTMQGIDTSDLQNFERNLLMLSDFSDKLSATVNLFWFNVRKAILNLKIV</sequence>
<dbReference type="PROSITE" id="PS50925">
    <property type="entry name" value="BLUF"/>
    <property type="match status" value="1"/>
</dbReference>
<dbReference type="SMART" id="SM01034">
    <property type="entry name" value="BLUF"/>
    <property type="match status" value="1"/>
</dbReference>
<organism evidence="2 3">
    <name type="scientific">Pseudozobellia thermophila</name>
    <dbReference type="NCBI Taxonomy" id="192903"/>
    <lineage>
        <taxon>Bacteria</taxon>
        <taxon>Pseudomonadati</taxon>
        <taxon>Bacteroidota</taxon>
        <taxon>Flavobacteriia</taxon>
        <taxon>Flavobacteriales</taxon>
        <taxon>Flavobacteriaceae</taxon>
        <taxon>Pseudozobellia</taxon>
    </lineage>
</organism>
<proteinExistence type="predicted"/>
<evidence type="ECO:0000313" key="2">
    <source>
        <dbReference type="EMBL" id="SHJ80151.1"/>
    </source>
</evidence>
<dbReference type="Pfam" id="PF04940">
    <property type="entry name" value="BLUF"/>
    <property type="match status" value="1"/>
</dbReference>
<name>A0A1M6M9N4_9FLAO</name>
<gene>
    <name evidence="2" type="ORF">SAMN04488513_10955</name>
</gene>
<dbReference type="STRING" id="192903.SAMN04488513_10955"/>
<accession>A0A1M6M9N4</accession>
<dbReference type="Gene3D" id="3.30.70.100">
    <property type="match status" value="1"/>
</dbReference>
<reference evidence="3" key="1">
    <citation type="submission" date="2016-11" db="EMBL/GenBank/DDBJ databases">
        <authorList>
            <person name="Varghese N."/>
            <person name="Submissions S."/>
        </authorList>
    </citation>
    <scope>NUCLEOTIDE SEQUENCE [LARGE SCALE GENOMIC DNA]</scope>
    <source>
        <strain evidence="3">DSM 19858</strain>
    </source>
</reference>
<dbReference type="SUPFAM" id="SSF54975">
    <property type="entry name" value="Acylphosphatase/BLUF domain-like"/>
    <property type="match status" value="1"/>
</dbReference>
<evidence type="ECO:0000313" key="3">
    <source>
        <dbReference type="Proteomes" id="UP000184543"/>
    </source>
</evidence>
<dbReference type="InterPro" id="IPR036046">
    <property type="entry name" value="Acylphosphatase-like_dom_sf"/>
</dbReference>
<feature type="domain" description="BLUF" evidence="1">
    <location>
        <begin position="2"/>
        <end position="93"/>
    </location>
</feature>